<dbReference type="EMBL" id="SXDK01000004">
    <property type="protein sequence ID" value="NFU59538.1"/>
    <property type="molecule type" value="Genomic_DNA"/>
</dbReference>
<organism evidence="1">
    <name type="scientific">Clostridium botulinum</name>
    <dbReference type="NCBI Taxonomy" id="1491"/>
    <lineage>
        <taxon>Bacteria</taxon>
        <taxon>Bacillati</taxon>
        <taxon>Bacillota</taxon>
        <taxon>Clostridia</taxon>
        <taxon>Eubacteriales</taxon>
        <taxon>Clostridiaceae</taxon>
        <taxon>Clostridium</taxon>
    </lineage>
</organism>
<sequence length="276" mass="32749">MLNIILNESKVIEEALKGNIQNNKITPILQLLIKHYYLNGMTDKLQLKEQILNYLKNNYEGYKRAKWESTIEKMVKRFLKLAKNPKVEIKITDIDKIQITKNELKTIEQLNNKQLEKIAFVLLVYGKISNIIIKENDGWINQSCTIICEEAKVGLQGIEKTRIFHELYKKKYIEQSKHNAKTNMRVCYIDKEYINEDVELTINDFNGVVHQYLIWKGESWIKCASCQKWARQKSNKTKYCPKCAREIEKEKHKERNKRWYKNKNSDGLENHLKPLV</sequence>
<proteinExistence type="predicted"/>
<gene>
    <name evidence="1" type="ORF">FCV13_06360</name>
    <name evidence="2" type="ORF">FDF67_04840</name>
</gene>
<evidence type="ECO:0000313" key="2">
    <source>
        <dbReference type="EMBL" id="NFU59538.1"/>
    </source>
</evidence>
<evidence type="ECO:0000313" key="1">
    <source>
        <dbReference type="EMBL" id="NFD87645.1"/>
    </source>
</evidence>
<comment type="caution">
    <text evidence="1">The sequence shown here is derived from an EMBL/GenBank/DDBJ whole genome shotgun (WGS) entry which is preliminary data.</text>
</comment>
<protein>
    <submittedName>
        <fullName evidence="1">Uncharacterized protein</fullName>
    </submittedName>
</protein>
<accession>A0A6G4D9N5</accession>
<dbReference type="AlphaFoldDB" id="A0A6G4D9N5"/>
<reference evidence="1" key="1">
    <citation type="submission" date="2019-04" db="EMBL/GenBank/DDBJ databases">
        <title>Genome sequencing of Clostridium botulinum Groups I-IV and Clostridium butyricum.</title>
        <authorList>
            <person name="Brunt J."/>
            <person name="Van Vliet A.H.M."/>
            <person name="Stringer S.C."/>
            <person name="Carter A.T."/>
            <person name="Peck M.W."/>
        </authorList>
    </citation>
    <scope>NUCLEOTIDE SEQUENCE</scope>
    <source>
        <strain evidence="2">7221C</strain>
        <strain evidence="1">Colworth BL165</strain>
    </source>
</reference>
<dbReference type="Proteomes" id="UP000785180">
    <property type="component" value="Unassembled WGS sequence"/>
</dbReference>
<name>A0A6G4D9N5_CLOBO</name>
<dbReference type="RefSeq" id="WP_003378324.1">
    <property type="nucleotide sequence ID" value="NZ_CP063817.1"/>
</dbReference>
<dbReference type="EMBL" id="SWNS01000004">
    <property type="protein sequence ID" value="NFD87645.1"/>
    <property type="molecule type" value="Genomic_DNA"/>
</dbReference>